<evidence type="ECO:0000313" key="6">
    <source>
        <dbReference type="EMBL" id="VGO13635.1"/>
    </source>
</evidence>
<gene>
    <name evidence="6" type="ORF">PDESU_02192</name>
</gene>
<name>A0A6C2U172_PONDE</name>
<dbReference type="InterPro" id="IPR055372">
    <property type="entry name" value="CBM96"/>
</dbReference>
<dbReference type="AlphaFoldDB" id="A0A6C2U172"/>
<keyword evidence="3" id="KW-0732">Signal</keyword>
<keyword evidence="2" id="KW-0964">Secreted</keyword>
<accession>A0A6C2U172</accession>
<evidence type="ECO:0000256" key="4">
    <source>
        <dbReference type="SAM" id="Phobius"/>
    </source>
</evidence>
<dbReference type="EMBL" id="CAAHFG010000001">
    <property type="protein sequence ID" value="VGO13635.1"/>
    <property type="molecule type" value="Genomic_DNA"/>
</dbReference>
<proteinExistence type="predicted"/>
<comment type="subcellular location">
    <subcellularLocation>
        <location evidence="1">Secreted</location>
    </subcellularLocation>
</comment>
<keyword evidence="4" id="KW-0472">Membrane</keyword>
<dbReference type="Proteomes" id="UP000366872">
    <property type="component" value="Unassembled WGS sequence"/>
</dbReference>
<dbReference type="GO" id="GO:0005576">
    <property type="term" value="C:extracellular region"/>
    <property type="evidence" value="ECO:0007669"/>
    <property type="project" value="UniProtKB-SubCell"/>
</dbReference>
<evidence type="ECO:0000256" key="2">
    <source>
        <dbReference type="ARBA" id="ARBA00022525"/>
    </source>
</evidence>
<evidence type="ECO:0000256" key="1">
    <source>
        <dbReference type="ARBA" id="ARBA00004613"/>
    </source>
</evidence>
<reference evidence="6 7" key="1">
    <citation type="submission" date="2019-04" db="EMBL/GenBank/DDBJ databases">
        <authorList>
            <person name="Van Vliet M D."/>
        </authorList>
    </citation>
    <scope>NUCLEOTIDE SEQUENCE [LARGE SCALE GENOMIC DNA]</scope>
    <source>
        <strain evidence="6 7">F1</strain>
    </source>
</reference>
<organism evidence="6 7">
    <name type="scientific">Pontiella desulfatans</name>
    <dbReference type="NCBI Taxonomy" id="2750659"/>
    <lineage>
        <taxon>Bacteria</taxon>
        <taxon>Pseudomonadati</taxon>
        <taxon>Kiritimatiellota</taxon>
        <taxon>Kiritimatiellia</taxon>
        <taxon>Kiritimatiellales</taxon>
        <taxon>Pontiellaceae</taxon>
        <taxon>Pontiella</taxon>
    </lineage>
</organism>
<feature type="transmembrane region" description="Helical" evidence="4">
    <location>
        <begin position="21"/>
        <end position="41"/>
    </location>
</feature>
<feature type="domain" description="Carbohydrate-binding module family 96" evidence="5">
    <location>
        <begin position="724"/>
        <end position="866"/>
    </location>
</feature>
<keyword evidence="4" id="KW-0812">Transmembrane</keyword>
<evidence type="ECO:0000256" key="3">
    <source>
        <dbReference type="ARBA" id="ARBA00022729"/>
    </source>
</evidence>
<evidence type="ECO:0000259" key="5">
    <source>
        <dbReference type="Pfam" id="PF24517"/>
    </source>
</evidence>
<protein>
    <recommendedName>
        <fullName evidence="5">Carbohydrate-binding module family 96 domain-containing protein</fullName>
    </recommendedName>
</protein>
<sequence>MRLLTWQNPGKYETGTMKRTVMGLIMGLAGVVYAATTNPYVTEPASIGLCVWNEGFDYALRNPHLNVRTAGGEVIQTNGTLRMNTEAGSEFSRAMVVATEGQTGRTMLDGHSVYDYSAHTVSTRFDFHSGNMTNEIGSFQVHMGELAISADDAGRYTGFAVELDKVVSNDAWRIRLGEYHEGSLVGAYTGLDLAGKADAFGFDVLGTNLTLWVEGTTFVAGGTDASWNLSGTHTPASYGLAFGARAETAADVTEVVLDSFEVTAPFIPGVPDSYVFRVGPSRSARLEGDIDELFVSPKVDQWTTVASQINFFNRSSPTMVSSNSAAATANWANQANVLIGFGGGIFRPTMNSAALSPSMDLARENLKPIDAVVESGGVVTSFVFDGPIRKLLMDLETGLTLKDAYGGLTLEESISRMVECWQGIHARYPELEIGIGPNFLAWDWDDNGSVLYSPANNRYTDRSGYTYDVILDRLYAALAAVGETIAFVQPETGWHFYVRTESPDGYPVDNDLRFLKLKEWCDARDIKFSVLLGAWDSSAAPAEAAQYFYDGTMAYITRMHDIGIYPDGFSLSSWWEDPELHVPETTSNTFMNTARDAMALTHSLYDGEYGIGGTGQAVNPVIPVAAQAASPAPAHAATGQSLTTTLSWICDGNTVRSDVYFGTNSAALEYQGWFTTPTVFDPGILQPDTTYYWRVDVHNSSGTTTGLAWSFSTSSENNLMVQELDIEADTYVRSAVNKQDTSFHTRETLAVCTLGTPATPNSFEAYVKVLVPSDIRFPVRSARLRLYAYNPVADDMVSIYPVADTNWTGPDVTWNTKPAKGALIASEISDTGTGWFEFDLSDQITGPGYYAFALDSEVAEVTSMFSMNHADSSLWPALFLEGFTDQIGNITLSGNAGGDLLFSWDTAPGQSYTMLTNADLTSTGWGILETMIGEGGTVTVTNHPDQIRLFYKVETP</sequence>
<dbReference type="Pfam" id="PF24517">
    <property type="entry name" value="CBM96"/>
    <property type="match status" value="1"/>
</dbReference>
<evidence type="ECO:0000313" key="7">
    <source>
        <dbReference type="Proteomes" id="UP000366872"/>
    </source>
</evidence>
<keyword evidence="4" id="KW-1133">Transmembrane helix</keyword>
<dbReference type="InterPro" id="IPR013783">
    <property type="entry name" value="Ig-like_fold"/>
</dbReference>
<dbReference type="Gene3D" id="2.60.40.10">
    <property type="entry name" value="Immunoglobulins"/>
    <property type="match status" value="1"/>
</dbReference>
<keyword evidence="7" id="KW-1185">Reference proteome</keyword>
<dbReference type="NCBIfam" id="NF033679">
    <property type="entry name" value="DNRLRE_dom"/>
    <property type="match status" value="1"/>
</dbReference>